<dbReference type="PANTHER" id="PTHR43072:SF60">
    <property type="entry name" value="L-2,4-DIAMINOBUTYRIC ACID ACETYLTRANSFERASE"/>
    <property type="match status" value="1"/>
</dbReference>
<feature type="domain" description="N-acetyltransferase" evidence="1">
    <location>
        <begin position="190"/>
        <end position="329"/>
    </location>
</feature>
<dbReference type="Gene3D" id="3.40.630.30">
    <property type="match status" value="1"/>
</dbReference>
<dbReference type="InterPro" id="IPR056935">
    <property type="entry name" value="Rv0428c-like_C"/>
</dbReference>
<accession>A0ABU3WKB9</accession>
<dbReference type="InterPro" id="IPR056934">
    <property type="entry name" value="SH3_Rv0428c"/>
</dbReference>
<dbReference type="Proteomes" id="UP001275440">
    <property type="component" value="Unassembled WGS sequence"/>
</dbReference>
<proteinExistence type="predicted"/>
<name>A0ABU3WKB9_9NOCA</name>
<protein>
    <submittedName>
        <fullName evidence="2">GNAT family N-acetyltransferase</fullName>
    </submittedName>
</protein>
<dbReference type="Pfam" id="PF24553">
    <property type="entry name" value="Rv0428c_C"/>
    <property type="match status" value="1"/>
</dbReference>
<dbReference type="CDD" id="cd04301">
    <property type="entry name" value="NAT_SF"/>
    <property type="match status" value="1"/>
</dbReference>
<dbReference type="Pfam" id="PF24551">
    <property type="entry name" value="SH3_Rv0428c"/>
    <property type="match status" value="1"/>
</dbReference>
<comment type="caution">
    <text evidence="2">The sequence shown here is derived from an EMBL/GenBank/DDBJ whole genome shotgun (WGS) entry which is preliminary data.</text>
</comment>
<dbReference type="EMBL" id="WBMO01000001">
    <property type="protein sequence ID" value="MDV2474436.1"/>
    <property type="molecule type" value="Genomic_DNA"/>
</dbReference>
<organism evidence="2 3">
    <name type="scientific">Rhodococcus zopfii</name>
    <dbReference type="NCBI Taxonomy" id="43772"/>
    <lineage>
        <taxon>Bacteria</taxon>
        <taxon>Bacillati</taxon>
        <taxon>Actinomycetota</taxon>
        <taxon>Actinomycetes</taxon>
        <taxon>Mycobacteriales</taxon>
        <taxon>Nocardiaceae</taxon>
        <taxon>Rhodococcus</taxon>
    </lineage>
</organism>
<dbReference type="SUPFAM" id="SSF55729">
    <property type="entry name" value="Acyl-CoA N-acyltransferases (Nat)"/>
    <property type="match status" value="1"/>
</dbReference>
<dbReference type="PANTHER" id="PTHR43072">
    <property type="entry name" value="N-ACETYLTRANSFERASE"/>
    <property type="match status" value="1"/>
</dbReference>
<sequence>MPSDPARPSDPGGTIPLGSRVVLRYRLPAGYSHPMTDVIGELVALEPAVVVRTETRQLVQVAPDSVVALKALAARPIRTREIRALEVAAAAGWPGLELQWVDGWLLRAGAGFTSRANSAIPLGEPGTVADPADPEVRARLAGWFADRGLPLRLLIPDRLARIPAGWPSGEEMQVMAADLDSVPLPEGPTPVIVSSTPDPDWLSRYRGGTLPEDARRVLGAVARGVLGFGRIGTPGTEPVAIGRAAVTDAPDGRRWVGLTAVEVAPEHRRNGLGTLLCGSLLRWGRGRGATHAYVQVADGNTAARALYHELGFVDHHRYRYVTEPVGPLA</sequence>
<gene>
    <name evidence="2" type="ORF">F8M49_01615</name>
</gene>
<reference evidence="2 3" key="1">
    <citation type="submission" date="2019-10" db="EMBL/GenBank/DDBJ databases">
        <title>Draft Genome Assembly of Rhodococcus zopfii DSM44189.</title>
        <authorList>
            <person name="Sutton J.M."/>
            <person name="Akob D.M."/>
            <person name="Bushman T.J."/>
        </authorList>
    </citation>
    <scope>NUCLEOTIDE SEQUENCE [LARGE SCALE GENOMIC DNA]</scope>
    <source>
        <strain evidence="2 3">DSM 44189</strain>
    </source>
</reference>
<dbReference type="PROSITE" id="PS51186">
    <property type="entry name" value="GNAT"/>
    <property type="match status" value="1"/>
</dbReference>
<evidence type="ECO:0000259" key="1">
    <source>
        <dbReference type="PROSITE" id="PS51186"/>
    </source>
</evidence>
<dbReference type="InterPro" id="IPR016181">
    <property type="entry name" value="Acyl_CoA_acyltransferase"/>
</dbReference>
<evidence type="ECO:0000313" key="3">
    <source>
        <dbReference type="Proteomes" id="UP001275440"/>
    </source>
</evidence>
<keyword evidence="3" id="KW-1185">Reference proteome</keyword>
<evidence type="ECO:0000313" key="2">
    <source>
        <dbReference type="EMBL" id="MDV2474436.1"/>
    </source>
</evidence>
<dbReference type="InterPro" id="IPR000182">
    <property type="entry name" value="GNAT_dom"/>
</dbReference>